<dbReference type="WBParaSite" id="MBELARI_LOCUS2136">
    <property type="protein sequence ID" value="MBELARI_LOCUS2136"/>
    <property type="gene ID" value="MBELARI_LOCUS2136"/>
</dbReference>
<dbReference type="PRINTS" id="PR00081">
    <property type="entry name" value="GDHRDH"/>
</dbReference>
<dbReference type="Pfam" id="PF00106">
    <property type="entry name" value="adh_short"/>
    <property type="match status" value="1"/>
</dbReference>
<dbReference type="Proteomes" id="UP000887575">
    <property type="component" value="Unassembled WGS sequence"/>
</dbReference>
<dbReference type="SUPFAM" id="SSF51735">
    <property type="entry name" value="NAD(P)-binding Rossmann-fold domains"/>
    <property type="match status" value="1"/>
</dbReference>
<keyword evidence="1" id="KW-1185">Reference proteome</keyword>
<dbReference type="InterPro" id="IPR002347">
    <property type="entry name" value="SDR_fam"/>
</dbReference>
<dbReference type="GO" id="GO:0016491">
    <property type="term" value="F:oxidoreductase activity"/>
    <property type="evidence" value="ECO:0007669"/>
    <property type="project" value="TreeGrafter"/>
</dbReference>
<protein>
    <submittedName>
        <fullName evidence="2">Uncharacterized protein</fullName>
    </submittedName>
</protein>
<name>A0AAF3F6J3_9BILA</name>
<dbReference type="PANTHER" id="PTHR43313:SF1">
    <property type="entry name" value="3BETA-HYDROXYSTEROID DEHYDROGENASE DHS-16"/>
    <property type="match status" value="1"/>
</dbReference>
<dbReference type="Gene3D" id="3.40.50.720">
    <property type="entry name" value="NAD(P)-binding Rossmann-like Domain"/>
    <property type="match status" value="1"/>
</dbReference>
<evidence type="ECO:0000313" key="2">
    <source>
        <dbReference type="WBParaSite" id="MBELARI_LOCUS2136"/>
    </source>
</evidence>
<accession>A0AAF3F6J3</accession>
<reference evidence="2" key="1">
    <citation type="submission" date="2024-02" db="UniProtKB">
        <authorList>
            <consortium name="WormBaseParasite"/>
        </authorList>
    </citation>
    <scope>IDENTIFICATION</scope>
</reference>
<dbReference type="AlphaFoldDB" id="A0AAF3F6J3"/>
<dbReference type="PANTHER" id="PTHR43313">
    <property type="entry name" value="SHORT-CHAIN DEHYDROGENASE/REDUCTASE FAMILY 9C"/>
    <property type="match status" value="1"/>
</dbReference>
<dbReference type="GO" id="GO:0008202">
    <property type="term" value="P:steroid metabolic process"/>
    <property type="evidence" value="ECO:0007669"/>
    <property type="project" value="TreeGrafter"/>
</dbReference>
<sequence>MMKMLKARKGRLVNVTSISGRCPIPGLGPYTLTKHAATAWTDIVRKELSMFGVEVYIIEPGFVRTHLTDVNRLERCNWDHYNKAPQEIREEYGYDFMHKFIENQKMTVEIMACPNTKRVVDDYVKAVTSVYCRTRMKMGWDTWLVWHLSSFFPTNLQDFYLNNLGVIFGPNIPAAMRPHCSHCKLSKEKQEHQNEAH</sequence>
<evidence type="ECO:0000313" key="1">
    <source>
        <dbReference type="Proteomes" id="UP000887575"/>
    </source>
</evidence>
<organism evidence="1 2">
    <name type="scientific">Mesorhabditis belari</name>
    <dbReference type="NCBI Taxonomy" id="2138241"/>
    <lineage>
        <taxon>Eukaryota</taxon>
        <taxon>Metazoa</taxon>
        <taxon>Ecdysozoa</taxon>
        <taxon>Nematoda</taxon>
        <taxon>Chromadorea</taxon>
        <taxon>Rhabditida</taxon>
        <taxon>Rhabditina</taxon>
        <taxon>Rhabditomorpha</taxon>
        <taxon>Rhabditoidea</taxon>
        <taxon>Rhabditidae</taxon>
        <taxon>Mesorhabditinae</taxon>
        <taxon>Mesorhabditis</taxon>
    </lineage>
</organism>
<proteinExistence type="predicted"/>
<dbReference type="InterPro" id="IPR036291">
    <property type="entry name" value="NAD(P)-bd_dom_sf"/>
</dbReference>